<dbReference type="WBParaSite" id="ACRNAN_scaffold13444.g30586.t1">
    <property type="protein sequence ID" value="ACRNAN_scaffold13444.g30586.t1"/>
    <property type="gene ID" value="ACRNAN_scaffold13444.g30586"/>
</dbReference>
<proteinExistence type="predicted"/>
<feature type="transmembrane region" description="Helical" evidence="1">
    <location>
        <begin position="40"/>
        <end position="59"/>
    </location>
</feature>
<reference evidence="3" key="1">
    <citation type="submission" date="2022-11" db="UniProtKB">
        <authorList>
            <consortium name="WormBaseParasite"/>
        </authorList>
    </citation>
    <scope>IDENTIFICATION</scope>
</reference>
<accession>A0A914CQR4</accession>
<keyword evidence="1" id="KW-0812">Transmembrane</keyword>
<protein>
    <submittedName>
        <fullName evidence="3">Uncharacterized protein</fullName>
    </submittedName>
</protein>
<dbReference type="AlphaFoldDB" id="A0A914CQR4"/>
<evidence type="ECO:0000313" key="3">
    <source>
        <dbReference type="WBParaSite" id="ACRNAN_scaffold13444.g30586.t1"/>
    </source>
</evidence>
<name>A0A914CQR4_9BILA</name>
<evidence type="ECO:0000313" key="2">
    <source>
        <dbReference type="Proteomes" id="UP000887540"/>
    </source>
</evidence>
<feature type="transmembrane region" description="Helical" evidence="1">
    <location>
        <begin position="71"/>
        <end position="93"/>
    </location>
</feature>
<keyword evidence="1" id="KW-0472">Membrane</keyword>
<dbReference type="Proteomes" id="UP000887540">
    <property type="component" value="Unplaced"/>
</dbReference>
<evidence type="ECO:0000256" key="1">
    <source>
        <dbReference type="SAM" id="Phobius"/>
    </source>
</evidence>
<organism evidence="2 3">
    <name type="scientific">Acrobeloides nanus</name>
    <dbReference type="NCBI Taxonomy" id="290746"/>
    <lineage>
        <taxon>Eukaryota</taxon>
        <taxon>Metazoa</taxon>
        <taxon>Ecdysozoa</taxon>
        <taxon>Nematoda</taxon>
        <taxon>Chromadorea</taxon>
        <taxon>Rhabditida</taxon>
        <taxon>Tylenchina</taxon>
        <taxon>Cephalobomorpha</taxon>
        <taxon>Cephaloboidea</taxon>
        <taxon>Cephalobidae</taxon>
        <taxon>Acrobeloides</taxon>
    </lineage>
</organism>
<sequence>MYLFLHQLESGLDQLIPDCEKLFCSELGCVKSNMADLNYVGFPVTTSVGRAFYIFLAVLRELFLTASRLDVGYCPLPILKLCLMFSLALWTMALSDRVLRLMT</sequence>
<keyword evidence="2" id="KW-1185">Reference proteome</keyword>
<keyword evidence="1" id="KW-1133">Transmembrane helix</keyword>